<dbReference type="KEGG" id="muc:MuYL_0992"/>
<dbReference type="AlphaFoldDB" id="A0A223NSN5"/>
<gene>
    <name evidence="1" type="ORF">MuYL_0992</name>
</gene>
<name>A0A223NSN5_9SPHI</name>
<sequence>MSILKKATSQPGFKHYSARLKAFSNFEVLPLISLATD</sequence>
<organism evidence="1 2">
    <name type="scientific">Mucilaginibacter xinganensis</name>
    <dbReference type="NCBI Taxonomy" id="1234841"/>
    <lineage>
        <taxon>Bacteria</taxon>
        <taxon>Pseudomonadati</taxon>
        <taxon>Bacteroidota</taxon>
        <taxon>Sphingobacteriia</taxon>
        <taxon>Sphingobacteriales</taxon>
        <taxon>Sphingobacteriaceae</taxon>
        <taxon>Mucilaginibacter</taxon>
    </lineage>
</organism>
<dbReference type="Proteomes" id="UP000215002">
    <property type="component" value="Chromosome"/>
</dbReference>
<keyword evidence="2" id="KW-1185">Reference proteome</keyword>
<evidence type="ECO:0000313" key="1">
    <source>
        <dbReference type="EMBL" id="ASU32892.1"/>
    </source>
</evidence>
<proteinExistence type="predicted"/>
<dbReference type="EMBL" id="CP022743">
    <property type="protein sequence ID" value="ASU32892.1"/>
    <property type="molecule type" value="Genomic_DNA"/>
</dbReference>
<protein>
    <submittedName>
        <fullName evidence="1">Uncharacterized protein</fullName>
    </submittedName>
</protein>
<reference evidence="1 2" key="1">
    <citation type="submission" date="2017-08" db="EMBL/GenBank/DDBJ databases">
        <title>Complete genome sequence of Mucilaginibacter sp. strain BJC16-A31.</title>
        <authorList>
            <consortium name="Henan University of Science and Technology"/>
            <person name="You X."/>
        </authorList>
    </citation>
    <scope>NUCLEOTIDE SEQUENCE [LARGE SCALE GENOMIC DNA]</scope>
    <source>
        <strain evidence="1 2">BJC16-A31</strain>
    </source>
</reference>
<accession>A0A223NSN5</accession>
<evidence type="ECO:0000313" key="2">
    <source>
        <dbReference type="Proteomes" id="UP000215002"/>
    </source>
</evidence>